<proteinExistence type="evidence at transcript level"/>
<evidence type="ECO:0000256" key="1">
    <source>
        <dbReference type="SAM" id="MobiDB-lite"/>
    </source>
</evidence>
<evidence type="ECO:0000313" key="2">
    <source>
        <dbReference type="EMBL" id="BAE91221.1"/>
    </source>
</evidence>
<dbReference type="EMBL" id="AB174159">
    <property type="protein sequence ID" value="BAE91221.1"/>
    <property type="molecule type" value="mRNA"/>
</dbReference>
<feature type="region of interest" description="Disordered" evidence="1">
    <location>
        <begin position="35"/>
        <end position="69"/>
    </location>
</feature>
<reference evidence="2" key="1">
    <citation type="journal article" date="2007" name="PLoS Biol.">
        <title>Rate of evolution in brain-expressed genes in humans and other primates.</title>
        <authorList>
            <person name="Wang H.-Y."/>
            <person name="Chien H.-C."/>
            <person name="Osada N."/>
            <person name="Hashimoto K."/>
            <person name="Sugano S."/>
            <person name="Gojobori T."/>
            <person name="Chou C.-K."/>
            <person name="Tsai S.-F."/>
            <person name="Wu C.-I."/>
            <person name="Shen C.-K.J."/>
        </authorList>
    </citation>
    <scope>NUCLEOTIDE SEQUENCE</scope>
</reference>
<sequence>MPGNMCESSGFGTQDRHLVEVKMWISAAWGSPRQVREAEPTHWRSASIERTDGRREASEETVGRETENLAPWLPIEENIERREWLS</sequence>
<dbReference type="AlphaFoldDB" id="I7GPD1"/>
<organism evidence="2">
    <name type="scientific">Macaca fascicularis</name>
    <name type="common">Crab-eating macaque</name>
    <name type="synonym">Cynomolgus monkey</name>
    <dbReference type="NCBI Taxonomy" id="9541"/>
    <lineage>
        <taxon>Eukaryota</taxon>
        <taxon>Metazoa</taxon>
        <taxon>Chordata</taxon>
        <taxon>Craniata</taxon>
        <taxon>Vertebrata</taxon>
        <taxon>Euteleostomi</taxon>
        <taxon>Mammalia</taxon>
        <taxon>Eutheria</taxon>
        <taxon>Euarchontoglires</taxon>
        <taxon>Primates</taxon>
        <taxon>Haplorrhini</taxon>
        <taxon>Catarrhini</taxon>
        <taxon>Cercopithecidae</taxon>
        <taxon>Cercopithecinae</taxon>
        <taxon>Macaca</taxon>
    </lineage>
</organism>
<name>I7GPD1_MACFA</name>
<accession>I7GPD1</accession>
<feature type="compositionally biased region" description="Basic and acidic residues" evidence="1">
    <location>
        <begin position="35"/>
        <end position="67"/>
    </location>
</feature>
<protein>
    <submittedName>
        <fullName evidence="2">Macaca fascicularis brain cDNA, clone: QtrA-15067</fullName>
    </submittedName>
</protein>